<organism evidence="2 3">
    <name type="scientific">Phreatobacter stygius</name>
    <dbReference type="NCBI Taxonomy" id="1940610"/>
    <lineage>
        <taxon>Bacteria</taxon>
        <taxon>Pseudomonadati</taxon>
        <taxon>Pseudomonadota</taxon>
        <taxon>Alphaproteobacteria</taxon>
        <taxon>Hyphomicrobiales</taxon>
        <taxon>Phreatobacteraceae</taxon>
        <taxon>Phreatobacter</taxon>
    </lineage>
</organism>
<reference evidence="2 3" key="1">
    <citation type="submission" date="2019-04" db="EMBL/GenBank/DDBJ databases">
        <title>Phreatobacter aquaticus sp. nov.</title>
        <authorList>
            <person name="Choi A."/>
        </authorList>
    </citation>
    <scope>NUCLEOTIDE SEQUENCE [LARGE SCALE GENOMIC DNA]</scope>
    <source>
        <strain evidence="2 3">KCTC 52518</strain>
    </source>
</reference>
<dbReference type="InterPro" id="IPR014710">
    <property type="entry name" value="RmlC-like_jellyroll"/>
</dbReference>
<dbReference type="Proteomes" id="UP000298781">
    <property type="component" value="Chromosome"/>
</dbReference>
<gene>
    <name evidence="2" type="ORF">E8M01_14780</name>
</gene>
<dbReference type="KEGG" id="pstg:E8M01_14780"/>
<keyword evidence="3" id="KW-1185">Reference proteome</keyword>
<dbReference type="AlphaFoldDB" id="A0A4D7BF03"/>
<feature type="domain" description="Cupin type-2" evidence="1">
    <location>
        <begin position="48"/>
        <end position="109"/>
    </location>
</feature>
<dbReference type="Pfam" id="PF07883">
    <property type="entry name" value="Cupin_2"/>
    <property type="match status" value="1"/>
</dbReference>
<name>A0A4D7BF03_9HYPH</name>
<dbReference type="EMBL" id="CP039690">
    <property type="protein sequence ID" value="QCI69235.1"/>
    <property type="molecule type" value="Genomic_DNA"/>
</dbReference>
<dbReference type="InterPro" id="IPR013096">
    <property type="entry name" value="Cupin_2"/>
</dbReference>
<accession>A0A4D7BF03</accession>
<dbReference type="InterPro" id="IPR011051">
    <property type="entry name" value="RmlC_Cupin_sf"/>
</dbReference>
<evidence type="ECO:0000313" key="3">
    <source>
        <dbReference type="Proteomes" id="UP000298781"/>
    </source>
</evidence>
<sequence length="132" mass="14753">MFPDDLIFVRPDQREPGPVTRGQLREKAFVNDHIWVGYCDVTARDEPGQWHHHANYDSIMYLTSGRCRIEWGDSGKSAIMSAGDFGFFGKGVIHRVQVIDDGRCDYVFVRLGQGESVVPVAGPGKRLRTGTA</sequence>
<proteinExistence type="predicted"/>
<evidence type="ECO:0000259" key="1">
    <source>
        <dbReference type="Pfam" id="PF07883"/>
    </source>
</evidence>
<dbReference type="SUPFAM" id="SSF51182">
    <property type="entry name" value="RmlC-like cupins"/>
    <property type="match status" value="1"/>
</dbReference>
<dbReference type="OrthoDB" id="3620182at2"/>
<protein>
    <submittedName>
        <fullName evidence="2">Cupin domain-containing protein</fullName>
    </submittedName>
</protein>
<evidence type="ECO:0000313" key="2">
    <source>
        <dbReference type="EMBL" id="QCI69235.1"/>
    </source>
</evidence>
<dbReference type="Gene3D" id="2.60.120.10">
    <property type="entry name" value="Jelly Rolls"/>
    <property type="match status" value="1"/>
</dbReference>